<organism evidence="2 3">
    <name type="scientific">Apiospora arundinis</name>
    <dbReference type="NCBI Taxonomy" id="335852"/>
    <lineage>
        <taxon>Eukaryota</taxon>
        <taxon>Fungi</taxon>
        <taxon>Dikarya</taxon>
        <taxon>Ascomycota</taxon>
        <taxon>Pezizomycotina</taxon>
        <taxon>Sordariomycetes</taxon>
        <taxon>Xylariomycetidae</taxon>
        <taxon>Amphisphaeriales</taxon>
        <taxon>Apiosporaceae</taxon>
        <taxon>Apiospora</taxon>
    </lineage>
</organism>
<dbReference type="Proteomes" id="UP001390339">
    <property type="component" value="Unassembled WGS sequence"/>
</dbReference>
<dbReference type="EMBL" id="JAPCWZ010000004">
    <property type="protein sequence ID" value="KAK8869184.1"/>
    <property type="molecule type" value="Genomic_DNA"/>
</dbReference>
<reference evidence="2 3" key="1">
    <citation type="journal article" date="2024" name="IMA Fungus">
        <title>Apiospora arundinis, a panoply of carbohydrate-active enzymes and secondary metabolites.</title>
        <authorList>
            <person name="Sorensen T."/>
            <person name="Petersen C."/>
            <person name="Muurmann A.T."/>
            <person name="Christiansen J.V."/>
            <person name="Brundto M.L."/>
            <person name="Overgaard C.K."/>
            <person name="Boysen A.T."/>
            <person name="Wollenberg R.D."/>
            <person name="Larsen T.O."/>
            <person name="Sorensen J.L."/>
            <person name="Nielsen K.L."/>
            <person name="Sondergaard T.E."/>
        </authorList>
    </citation>
    <scope>NUCLEOTIDE SEQUENCE [LARGE SCALE GENOMIC DNA]</scope>
    <source>
        <strain evidence="2 3">AAU 773</strain>
    </source>
</reference>
<proteinExistence type="predicted"/>
<gene>
    <name evidence="2" type="ORF">PGQ11_007762</name>
</gene>
<feature type="compositionally biased region" description="Polar residues" evidence="1">
    <location>
        <begin position="7"/>
        <end position="20"/>
    </location>
</feature>
<evidence type="ECO:0000256" key="1">
    <source>
        <dbReference type="SAM" id="MobiDB-lite"/>
    </source>
</evidence>
<keyword evidence="3" id="KW-1185">Reference proteome</keyword>
<evidence type="ECO:0000313" key="2">
    <source>
        <dbReference type="EMBL" id="KAK8869184.1"/>
    </source>
</evidence>
<protein>
    <submittedName>
        <fullName evidence="2">Uncharacterized protein</fullName>
    </submittedName>
</protein>
<name>A0ABR2IX40_9PEZI</name>
<comment type="caution">
    <text evidence="2">The sequence shown here is derived from an EMBL/GenBank/DDBJ whole genome shotgun (WGS) entry which is preliminary data.</text>
</comment>
<evidence type="ECO:0000313" key="3">
    <source>
        <dbReference type="Proteomes" id="UP001390339"/>
    </source>
</evidence>
<feature type="region of interest" description="Disordered" evidence="1">
    <location>
        <begin position="1"/>
        <end position="24"/>
    </location>
</feature>
<sequence length="167" mass="18467">MAKSTPWEATQTPSHGNRNVSGPRDVFGFPIRDISGPAGVYGFRHLDETSTPPSVESDVNHYEHSAMFNPITMEAPTTIPAINRKQSPFTEYHFVDPGLPGDAIHNRLLRCIRNIGRVYKLNIVPGNGQHTDAAASIQFFELSATSGLQDRINTNTFVVEGRYPFVV</sequence>
<accession>A0ABR2IX40</accession>